<proteinExistence type="predicted"/>
<name>A0AAV7MNN2_PLEWA</name>
<organism evidence="2 3">
    <name type="scientific">Pleurodeles waltl</name>
    <name type="common">Iberian ribbed newt</name>
    <dbReference type="NCBI Taxonomy" id="8319"/>
    <lineage>
        <taxon>Eukaryota</taxon>
        <taxon>Metazoa</taxon>
        <taxon>Chordata</taxon>
        <taxon>Craniata</taxon>
        <taxon>Vertebrata</taxon>
        <taxon>Euteleostomi</taxon>
        <taxon>Amphibia</taxon>
        <taxon>Batrachia</taxon>
        <taxon>Caudata</taxon>
        <taxon>Salamandroidea</taxon>
        <taxon>Salamandridae</taxon>
        <taxon>Pleurodelinae</taxon>
        <taxon>Pleurodeles</taxon>
    </lineage>
</organism>
<evidence type="ECO:0000313" key="2">
    <source>
        <dbReference type="EMBL" id="KAJ1104962.1"/>
    </source>
</evidence>
<sequence>MTGLEGAGERKVACVAGLDGEDAGDSWSETKAEVMKHDLRRRIKREDMEQGGRQTPAGRRHRVQEDGE</sequence>
<dbReference type="AlphaFoldDB" id="A0AAV7MNN2"/>
<gene>
    <name evidence="2" type="ORF">NDU88_002370</name>
</gene>
<dbReference type="Proteomes" id="UP001066276">
    <property type="component" value="Chromosome 9"/>
</dbReference>
<comment type="caution">
    <text evidence="2">The sequence shown here is derived from an EMBL/GenBank/DDBJ whole genome shotgun (WGS) entry which is preliminary data.</text>
</comment>
<feature type="region of interest" description="Disordered" evidence="1">
    <location>
        <begin position="42"/>
        <end position="68"/>
    </location>
</feature>
<reference evidence="2" key="1">
    <citation type="journal article" date="2022" name="bioRxiv">
        <title>Sequencing and chromosome-scale assembly of the giantPleurodeles waltlgenome.</title>
        <authorList>
            <person name="Brown T."/>
            <person name="Elewa A."/>
            <person name="Iarovenko S."/>
            <person name="Subramanian E."/>
            <person name="Araus A.J."/>
            <person name="Petzold A."/>
            <person name="Susuki M."/>
            <person name="Suzuki K.-i.T."/>
            <person name="Hayashi T."/>
            <person name="Toyoda A."/>
            <person name="Oliveira C."/>
            <person name="Osipova E."/>
            <person name="Leigh N.D."/>
            <person name="Simon A."/>
            <person name="Yun M.H."/>
        </authorList>
    </citation>
    <scope>NUCLEOTIDE SEQUENCE</scope>
    <source>
        <strain evidence="2">20211129_DDA</strain>
        <tissue evidence="2">Liver</tissue>
    </source>
</reference>
<evidence type="ECO:0000256" key="1">
    <source>
        <dbReference type="SAM" id="MobiDB-lite"/>
    </source>
</evidence>
<accession>A0AAV7MNN2</accession>
<keyword evidence="3" id="KW-1185">Reference proteome</keyword>
<evidence type="ECO:0000313" key="3">
    <source>
        <dbReference type="Proteomes" id="UP001066276"/>
    </source>
</evidence>
<dbReference type="EMBL" id="JANPWB010000013">
    <property type="protein sequence ID" value="KAJ1104962.1"/>
    <property type="molecule type" value="Genomic_DNA"/>
</dbReference>
<protein>
    <submittedName>
        <fullName evidence="2">Uncharacterized protein</fullName>
    </submittedName>
</protein>